<sequence>MDSAISKSTQSLTTAEDMRNQTKLIMQPYANWEEYLTPAPLSIAIMGELVFISSSTDFSINKNPPEGGYKFIKYPDSFRACLMQVCNSGWHAFNEAHTSMDQIRLHTAQVPDYMKTAVKILFQGDDEVVKAHLPDQLDNIRVIADECLKLSDATEKHFTDVINIIQELLEACVNAEHFYGEEMEEVKKKLEESKLREQSAKYARERTQKAVSGIEKELEKAHENYQEAVDSLPSGWEMIGMDLVGGITQSITGLISGVASFITQPVNLMCSATTKMADTLNYIRDQESTRDLVAEINAYSKSAEILNCVQNIQQLMNVDSEDDIDWTKLYDQKNKCTKSDFIKGQFKRITDDLKDIPSCPARKQAKALCKSGMEICSQLEKYAPDGKCDKDKSTEIIQEVLDLIKSAHIFDCKSKDITNSPAIFPTPPMMFKEQNKSENTSSSQRATENARYKIEQSRAQLNKTRETYEKCVENLEKNQKELTDILVTMRNCKVKEIDFKTTIEMLVKGMDAMGRVKEQWEKMVHFFQMVSNIVKTTLSKTLKNFVSASEKTQALSYNAKLFSKDLLYTQAFQACNIASLVHMISGTYTDVSSKYLMDRVSSLGKLMAMNKSKPEFEQERTLLQNGCDEAQKGILMLVLQNKEEYDQKSTARLERIDREFLAILPAAPPEQIKSIQEIVQTVFTEEEEASYI</sequence>
<proteinExistence type="predicted"/>
<name>A0A8C0Y127_CYPCA</name>
<feature type="compositionally biased region" description="Polar residues" evidence="2">
    <location>
        <begin position="437"/>
        <end position="447"/>
    </location>
</feature>
<protein>
    <submittedName>
        <fullName evidence="3">Uncharacterized protein</fullName>
    </submittedName>
</protein>
<feature type="coiled-coil region" evidence="1">
    <location>
        <begin position="204"/>
        <end position="231"/>
    </location>
</feature>
<dbReference type="PANTHER" id="PTHR33488:SF2">
    <property type="entry name" value="EARLY ENDOSOME ANTIGEN 1-LIKE"/>
    <property type="match status" value="1"/>
</dbReference>
<evidence type="ECO:0000256" key="2">
    <source>
        <dbReference type="SAM" id="MobiDB-lite"/>
    </source>
</evidence>
<reference evidence="3" key="1">
    <citation type="submission" date="2025-08" db="UniProtKB">
        <authorList>
            <consortium name="Ensembl"/>
        </authorList>
    </citation>
    <scope>IDENTIFICATION</scope>
</reference>
<evidence type="ECO:0000256" key="1">
    <source>
        <dbReference type="SAM" id="Coils"/>
    </source>
</evidence>
<feature type="coiled-coil region" evidence="1">
    <location>
        <begin position="454"/>
        <end position="485"/>
    </location>
</feature>
<feature type="region of interest" description="Disordered" evidence="2">
    <location>
        <begin position="429"/>
        <end position="451"/>
    </location>
</feature>
<dbReference type="PANTHER" id="PTHR33488">
    <property type="entry name" value="ZGC:162509"/>
    <property type="match status" value="1"/>
</dbReference>
<organism evidence="3 4">
    <name type="scientific">Cyprinus carpio carpio</name>
    <dbReference type="NCBI Taxonomy" id="630221"/>
    <lineage>
        <taxon>Eukaryota</taxon>
        <taxon>Metazoa</taxon>
        <taxon>Chordata</taxon>
        <taxon>Craniata</taxon>
        <taxon>Vertebrata</taxon>
        <taxon>Euteleostomi</taxon>
        <taxon>Actinopterygii</taxon>
        <taxon>Neopterygii</taxon>
        <taxon>Teleostei</taxon>
        <taxon>Ostariophysi</taxon>
        <taxon>Cypriniformes</taxon>
        <taxon>Cyprinidae</taxon>
        <taxon>Cyprininae</taxon>
        <taxon>Cyprinus</taxon>
    </lineage>
</organism>
<reference evidence="3" key="2">
    <citation type="submission" date="2025-09" db="UniProtKB">
        <authorList>
            <consortium name="Ensembl"/>
        </authorList>
    </citation>
    <scope>IDENTIFICATION</scope>
</reference>
<dbReference type="GeneTree" id="ENSGT00390000008061"/>
<accession>A0A8C0Y127</accession>
<dbReference type="AlphaFoldDB" id="A0A8C0Y127"/>
<keyword evidence="1" id="KW-0175">Coiled coil</keyword>
<dbReference type="OMA" id="AHIFDCK"/>
<dbReference type="Proteomes" id="UP001108240">
    <property type="component" value="Unplaced"/>
</dbReference>
<evidence type="ECO:0000313" key="3">
    <source>
        <dbReference type="Ensembl" id="ENSCCRP00000001882.2"/>
    </source>
</evidence>
<evidence type="ECO:0000313" key="4">
    <source>
        <dbReference type="Proteomes" id="UP001108240"/>
    </source>
</evidence>
<dbReference type="Ensembl" id="ENSCCRT00000002076.2">
    <property type="protein sequence ID" value="ENSCCRP00000001882.2"/>
    <property type="gene ID" value="ENSCCRG00000001159.2"/>
</dbReference>
<keyword evidence="4" id="KW-1185">Reference proteome</keyword>